<dbReference type="GO" id="GO:0010041">
    <property type="term" value="P:response to iron(III) ion"/>
    <property type="evidence" value="ECO:0007669"/>
    <property type="project" value="TreeGrafter"/>
</dbReference>
<evidence type="ECO:0000256" key="2">
    <source>
        <dbReference type="ARBA" id="ARBA00022475"/>
    </source>
</evidence>
<dbReference type="RefSeq" id="WP_091197546.1">
    <property type="nucleotide sequence ID" value="NZ_FOVE01000023.1"/>
</dbReference>
<keyword evidence="3" id="KW-0328">Glycosyltransferase</keyword>
<feature type="transmembrane region" description="Helical" evidence="8">
    <location>
        <begin position="66"/>
        <end position="84"/>
    </location>
</feature>
<evidence type="ECO:0000256" key="4">
    <source>
        <dbReference type="ARBA" id="ARBA00022679"/>
    </source>
</evidence>
<evidence type="ECO:0000313" key="9">
    <source>
        <dbReference type="EMBL" id="SFN95442.1"/>
    </source>
</evidence>
<dbReference type="EMBL" id="FOVE01000023">
    <property type="protein sequence ID" value="SFN95442.1"/>
    <property type="molecule type" value="Genomic_DNA"/>
</dbReference>
<keyword evidence="5 8" id="KW-0812">Transmembrane</keyword>
<keyword evidence="10" id="KW-1185">Reference proteome</keyword>
<evidence type="ECO:0000256" key="6">
    <source>
        <dbReference type="ARBA" id="ARBA00022989"/>
    </source>
</evidence>
<name>A0A1I5D8A7_9NEIS</name>
<dbReference type="GO" id="GO:0005886">
    <property type="term" value="C:plasma membrane"/>
    <property type="evidence" value="ECO:0007669"/>
    <property type="project" value="UniProtKB-SubCell"/>
</dbReference>
<feature type="transmembrane region" description="Helical" evidence="8">
    <location>
        <begin position="392"/>
        <end position="411"/>
    </location>
</feature>
<feature type="transmembrane region" description="Helical" evidence="8">
    <location>
        <begin position="291"/>
        <end position="313"/>
    </location>
</feature>
<evidence type="ECO:0000256" key="7">
    <source>
        <dbReference type="ARBA" id="ARBA00023136"/>
    </source>
</evidence>
<dbReference type="PANTHER" id="PTHR33908:SF3">
    <property type="entry name" value="UNDECAPRENYL PHOSPHATE-ALPHA-4-AMINO-4-DEOXY-L-ARABINOSE ARABINOSYL TRANSFERASE"/>
    <property type="match status" value="1"/>
</dbReference>
<evidence type="ECO:0000256" key="1">
    <source>
        <dbReference type="ARBA" id="ARBA00004651"/>
    </source>
</evidence>
<reference evidence="10" key="1">
    <citation type="submission" date="2016-10" db="EMBL/GenBank/DDBJ databases">
        <authorList>
            <person name="Varghese N."/>
            <person name="Submissions S."/>
        </authorList>
    </citation>
    <scope>NUCLEOTIDE SEQUENCE [LARGE SCALE GENOMIC DNA]</scope>
    <source>
        <strain evidence="10">DSM 6150</strain>
    </source>
</reference>
<accession>A0A1I5D8A7</accession>
<protein>
    <submittedName>
        <fullName evidence="9">4-amino-4-deoxy-L-arabinose transferase</fullName>
    </submittedName>
</protein>
<proteinExistence type="predicted"/>
<feature type="transmembrane region" description="Helical" evidence="8">
    <location>
        <begin position="120"/>
        <end position="139"/>
    </location>
</feature>
<dbReference type="GO" id="GO:0009103">
    <property type="term" value="P:lipopolysaccharide biosynthetic process"/>
    <property type="evidence" value="ECO:0007669"/>
    <property type="project" value="UniProtKB-ARBA"/>
</dbReference>
<feature type="transmembrane region" description="Helical" evidence="8">
    <location>
        <begin position="420"/>
        <end position="442"/>
    </location>
</feature>
<dbReference type="OrthoDB" id="8556356at2"/>
<feature type="transmembrane region" description="Helical" evidence="8">
    <location>
        <begin position="167"/>
        <end position="195"/>
    </location>
</feature>
<keyword evidence="6 8" id="KW-1133">Transmembrane helix</keyword>
<dbReference type="AlphaFoldDB" id="A0A1I5D8A7"/>
<evidence type="ECO:0000256" key="5">
    <source>
        <dbReference type="ARBA" id="ARBA00022692"/>
    </source>
</evidence>
<feature type="transmembrane region" description="Helical" evidence="8">
    <location>
        <begin position="207"/>
        <end position="230"/>
    </location>
</feature>
<dbReference type="GO" id="GO:0016763">
    <property type="term" value="F:pentosyltransferase activity"/>
    <property type="evidence" value="ECO:0007669"/>
    <property type="project" value="TreeGrafter"/>
</dbReference>
<feature type="transmembrane region" description="Helical" evidence="8">
    <location>
        <begin position="350"/>
        <end position="372"/>
    </location>
</feature>
<evidence type="ECO:0000313" key="10">
    <source>
        <dbReference type="Proteomes" id="UP000242869"/>
    </source>
</evidence>
<keyword evidence="4 9" id="KW-0808">Transferase</keyword>
<sequence length="538" mass="58737">MTPRADQQLPFWVFLAVLLCWLLPGLVGHEPWKPDEGYTFGLVRHIAATGDWVVPTLAGEPFMEKPPLYFIVAAGFLKLLGGILNPPDAARLASGFFLVLALVAVAGAARELHGRGCGRWAALALIGCVGLAVRAHQMITDTALLAGTAWGLYGYALGLRRPVAGGIALGLGAATAFLSKGLLGPGLLGVAGLVLPLLGRAFRDRRYAGFLLVALLAFLPLPALWMSALYERSPELFRVWFWVNNLGRFDGTAGLGPRADHHFFYLLLLPWYALPALPLAAVALWRERARLLAAVWKVPLAYFLTALLVLSAASDARELYALPLLPPLAILAAGAVRFHMPPSLAWRRLWLACFGLLAFAIWLAGIALAFGVPQGLWLRLMAKAPGLQPHGSIGLLLLALVVTALLAALSLGRRAWQRGLFVWTAGFSLCWALAMLLGMPFLDYTKRYAETFRALSPYLPQGECVASLRLGEPQRALLDYYAGLRTLRSEVEPRAATCRYTLVQRETGQGEVKLNGRLLWKGGRPGDSKEWYEFYELK</sequence>
<dbReference type="STRING" id="83765.SAMN05660284_02604"/>
<comment type="subcellular location">
    <subcellularLocation>
        <location evidence="1">Cell membrane</location>
        <topology evidence="1">Multi-pass membrane protein</topology>
    </subcellularLocation>
</comment>
<feature type="transmembrane region" description="Helical" evidence="8">
    <location>
        <begin position="263"/>
        <end position="284"/>
    </location>
</feature>
<gene>
    <name evidence="9" type="ORF">SAMN05660284_02604</name>
</gene>
<keyword evidence="2" id="KW-1003">Cell membrane</keyword>
<dbReference type="PANTHER" id="PTHR33908">
    <property type="entry name" value="MANNOSYLTRANSFERASE YKCB-RELATED"/>
    <property type="match status" value="1"/>
</dbReference>
<feature type="transmembrane region" description="Helical" evidence="8">
    <location>
        <begin position="90"/>
        <end position="108"/>
    </location>
</feature>
<dbReference type="InterPro" id="IPR050297">
    <property type="entry name" value="LipidA_mod_glycosyltrf_83"/>
</dbReference>
<dbReference type="Proteomes" id="UP000242869">
    <property type="component" value="Unassembled WGS sequence"/>
</dbReference>
<keyword evidence="7 8" id="KW-0472">Membrane</keyword>
<evidence type="ECO:0000256" key="3">
    <source>
        <dbReference type="ARBA" id="ARBA00022676"/>
    </source>
</evidence>
<organism evidence="9 10">
    <name type="scientific">Formivibrio citricus</name>
    <dbReference type="NCBI Taxonomy" id="83765"/>
    <lineage>
        <taxon>Bacteria</taxon>
        <taxon>Pseudomonadati</taxon>
        <taxon>Pseudomonadota</taxon>
        <taxon>Betaproteobacteria</taxon>
        <taxon>Neisseriales</taxon>
        <taxon>Chitinibacteraceae</taxon>
        <taxon>Formivibrio</taxon>
    </lineage>
</organism>
<feature type="transmembrane region" description="Helical" evidence="8">
    <location>
        <begin position="319"/>
        <end position="338"/>
    </location>
</feature>
<evidence type="ECO:0000256" key="8">
    <source>
        <dbReference type="SAM" id="Phobius"/>
    </source>
</evidence>